<evidence type="ECO:0000313" key="2">
    <source>
        <dbReference type="EMBL" id="KAF6844075.1"/>
    </source>
</evidence>
<organism evidence="2 3">
    <name type="scientific">Colletotrichum musicola</name>
    <dbReference type="NCBI Taxonomy" id="2175873"/>
    <lineage>
        <taxon>Eukaryota</taxon>
        <taxon>Fungi</taxon>
        <taxon>Dikarya</taxon>
        <taxon>Ascomycota</taxon>
        <taxon>Pezizomycotina</taxon>
        <taxon>Sordariomycetes</taxon>
        <taxon>Hypocreomycetidae</taxon>
        <taxon>Glomerellales</taxon>
        <taxon>Glomerellaceae</taxon>
        <taxon>Colletotrichum</taxon>
        <taxon>Colletotrichum orchidearum species complex</taxon>
    </lineage>
</organism>
<name>A0A8H6NWT6_9PEZI</name>
<feature type="region of interest" description="Disordered" evidence="1">
    <location>
        <begin position="653"/>
        <end position="731"/>
    </location>
</feature>
<feature type="compositionally biased region" description="Gly residues" evidence="1">
    <location>
        <begin position="768"/>
        <end position="786"/>
    </location>
</feature>
<feature type="region of interest" description="Disordered" evidence="1">
    <location>
        <begin position="544"/>
        <end position="619"/>
    </location>
</feature>
<feature type="region of interest" description="Disordered" evidence="1">
    <location>
        <begin position="758"/>
        <end position="794"/>
    </location>
</feature>
<accession>A0A8H6NWT6</accession>
<feature type="compositionally biased region" description="Low complexity" evidence="1">
    <location>
        <begin position="707"/>
        <end position="721"/>
    </location>
</feature>
<protein>
    <recommendedName>
        <fullName evidence="4">RING finger domain-containing protein</fullName>
    </recommendedName>
</protein>
<feature type="compositionally biased region" description="Basic residues" evidence="1">
    <location>
        <begin position="425"/>
        <end position="436"/>
    </location>
</feature>
<dbReference type="Proteomes" id="UP000639643">
    <property type="component" value="Unassembled WGS sequence"/>
</dbReference>
<feature type="region of interest" description="Disordered" evidence="1">
    <location>
        <begin position="279"/>
        <end position="320"/>
    </location>
</feature>
<feature type="compositionally biased region" description="Gly residues" evidence="1">
    <location>
        <begin position="653"/>
        <end position="690"/>
    </location>
</feature>
<feature type="compositionally biased region" description="Low complexity" evidence="1">
    <location>
        <begin position="453"/>
        <end position="462"/>
    </location>
</feature>
<feature type="compositionally biased region" description="Pro residues" evidence="1">
    <location>
        <begin position="292"/>
        <end position="309"/>
    </location>
</feature>
<evidence type="ECO:0008006" key="4">
    <source>
        <dbReference type="Google" id="ProtNLM"/>
    </source>
</evidence>
<feature type="compositionally biased region" description="Basic residues" evidence="1">
    <location>
        <begin position="547"/>
        <end position="566"/>
    </location>
</feature>
<keyword evidence="3" id="KW-1185">Reference proteome</keyword>
<evidence type="ECO:0000256" key="1">
    <source>
        <dbReference type="SAM" id="MobiDB-lite"/>
    </source>
</evidence>
<reference evidence="2" key="1">
    <citation type="journal article" date="2020" name="Phytopathology">
        <title>Genome Sequence Resources of Colletotrichum truncatum, C. plurivorum, C. musicola, and C. sojae: Four Species Pathogenic to Soybean (Glycine max).</title>
        <authorList>
            <person name="Rogerio F."/>
            <person name="Boufleur T.R."/>
            <person name="Ciampi-Guillardi M."/>
            <person name="Sukno S.A."/>
            <person name="Thon M.R."/>
            <person name="Massola Junior N.S."/>
            <person name="Baroncelli R."/>
        </authorList>
    </citation>
    <scope>NUCLEOTIDE SEQUENCE</scope>
    <source>
        <strain evidence="2">LFN0074</strain>
    </source>
</reference>
<feature type="compositionally biased region" description="Low complexity" evidence="1">
    <location>
        <begin position="23"/>
        <end position="61"/>
    </location>
</feature>
<feature type="compositionally biased region" description="Low complexity" evidence="1">
    <location>
        <begin position="517"/>
        <end position="528"/>
    </location>
</feature>
<dbReference type="EMBL" id="WIGM01000025">
    <property type="protein sequence ID" value="KAF6844075.1"/>
    <property type="molecule type" value="Genomic_DNA"/>
</dbReference>
<comment type="caution">
    <text evidence="2">The sequence shown here is derived from an EMBL/GenBank/DDBJ whole genome shotgun (WGS) entry which is preliminary data.</text>
</comment>
<evidence type="ECO:0000313" key="3">
    <source>
        <dbReference type="Proteomes" id="UP000639643"/>
    </source>
</evidence>
<feature type="compositionally biased region" description="Pro residues" evidence="1">
    <location>
        <begin position="608"/>
        <end position="619"/>
    </location>
</feature>
<feature type="compositionally biased region" description="Polar residues" evidence="1">
    <location>
        <begin position="369"/>
        <end position="378"/>
    </location>
</feature>
<feature type="compositionally biased region" description="Basic and acidic residues" evidence="1">
    <location>
        <begin position="567"/>
        <end position="594"/>
    </location>
</feature>
<sequence length="834" mass="89162">MAMRQPDIDDVPPPPYSETDIYSSSGRTENNNNSNNSTSPYTPSGTEDAASRVSSHASSRSEVIYTPPLTPRTSGAGAAGPQLQRPHHRHDSLSNTSLPRSQQSAAQSEFAVAYFDSRPPPALSPREQLVHTITVRASTTPDDVPYAPTWAARDVTQQDWATFVNLLIPHHAAARNEAVINRKLQAEEEALAAAAAASGTASTSGRSTNSSSHASAQLDQIRADPETDPSAAAGVRREDAEAVVAQWNEGFFRPRGMVVRLSPVVEELRMPGAWDQSFDRVADSSPASAGPAPMPFPPMQPPPHGPPGLHPQSAPPSASRSWNFAGIRLSEDGISIGDRFVADMNGIRMGSFVADERGIRFGGSSGSSNATPRGQPQYGQPWHPGPRPMYGPPPPPGPFPPVPHIPAVPPPGPPPDHPLFPGTHGRGRGHGRHTSGRRSASSSSESSEESSSSDDSTSSIGSLPDYDDLYPAQLPLYKQRVVDWLSRPDEPVTRADVSQLRSDIRSARSAAREQARNPDAAAAAGTPALDEKALKAEIKALTQEWRKLKRQQRSLRREKRRERRAKRREEKRERREQKRESRRERRASRREGGGRGRGGGQGPVVWGAPPPFPPPGVHGPAPPVMPIPAVPIISTPPVPPNVNVHAQGSFPWGGGGPGRGGFGPGGFPGGGPPWGGGFGRGWGGGSPGAGRGERTPSDPLGGAFPGSWPAPAAERSAEPSSPAVPPSSQSLFRAVEEMERDLAQKVEELDKVCYEQREEELQNSSGRGRCGGGRPRGRGWGWGRGSGSRSDQAAQRLEEEIDAISRNVDKLKVEADAEFARELAAQDRKASGVW</sequence>
<feature type="compositionally biased region" description="Basic and acidic residues" evidence="1">
    <location>
        <begin position="502"/>
        <end position="516"/>
    </location>
</feature>
<feature type="region of interest" description="Disordered" evidence="1">
    <location>
        <begin position="486"/>
        <end position="529"/>
    </location>
</feature>
<gene>
    <name evidence="2" type="ORF">CMUS01_01488</name>
</gene>
<feature type="compositionally biased region" description="Low complexity" evidence="1">
    <location>
        <begin position="197"/>
        <end position="216"/>
    </location>
</feature>
<proteinExistence type="predicted"/>
<dbReference type="AlphaFoldDB" id="A0A8H6NWT6"/>
<dbReference type="OrthoDB" id="5408998at2759"/>
<feature type="region of interest" description="Disordered" evidence="1">
    <location>
        <begin position="1"/>
        <end position="107"/>
    </location>
</feature>
<feature type="region of interest" description="Disordered" evidence="1">
    <location>
        <begin position="197"/>
        <end position="237"/>
    </location>
</feature>
<feature type="region of interest" description="Disordered" evidence="1">
    <location>
        <begin position="358"/>
        <end position="469"/>
    </location>
</feature>
<feature type="compositionally biased region" description="Polar residues" evidence="1">
    <location>
        <begin position="93"/>
        <end position="107"/>
    </location>
</feature>
<feature type="compositionally biased region" description="Pro residues" evidence="1">
    <location>
        <begin position="383"/>
        <end position="418"/>
    </location>
</feature>